<proteinExistence type="predicted"/>
<accession>A0A5B7CTR9</accession>
<dbReference type="AlphaFoldDB" id="A0A5B7CTR9"/>
<keyword evidence="2" id="KW-1185">Reference proteome</keyword>
<comment type="caution">
    <text evidence="1">The sequence shown here is derived from an EMBL/GenBank/DDBJ whole genome shotgun (WGS) entry which is preliminary data.</text>
</comment>
<protein>
    <submittedName>
        <fullName evidence="1">Uncharacterized protein</fullName>
    </submittedName>
</protein>
<gene>
    <name evidence="1" type="ORF">E2C01_005544</name>
</gene>
<dbReference type="EMBL" id="VSRR010000240">
    <property type="protein sequence ID" value="MPC12830.1"/>
    <property type="molecule type" value="Genomic_DNA"/>
</dbReference>
<evidence type="ECO:0000313" key="2">
    <source>
        <dbReference type="Proteomes" id="UP000324222"/>
    </source>
</evidence>
<sequence>MKENYCISNVTQTTQGKLPQPPSSSLPRTLDNGVLPAAALASCEERGPVPWCFEACLLSFAC</sequence>
<name>A0A5B7CTR9_PORTR</name>
<reference evidence="1 2" key="1">
    <citation type="submission" date="2019-05" db="EMBL/GenBank/DDBJ databases">
        <title>Another draft genome of Portunus trituberculatus and its Hox gene families provides insights of decapod evolution.</title>
        <authorList>
            <person name="Jeong J.-H."/>
            <person name="Song I."/>
            <person name="Kim S."/>
            <person name="Choi T."/>
            <person name="Kim D."/>
            <person name="Ryu S."/>
            <person name="Kim W."/>
        </authorList>
    </citation>
    <scope>NUCLEOTIDE SEQUENCE [LARGE SCALE GENOMIC DNA]</scope>
    <source>
        <tissue evidence="1">Muscle</tissue>
    </source>
</reference>
<evidence type="ECO:0000313" key="1">
    <source>
        <dbReference type="EMBL" id="MPC12830.1"/>
    </source>
</evidence>
<organism evidence="1 2">
    <name type="scientific">Portunus trituberculatus</name>
    <name type="common">Swimming crab</name>
    <name type="synonym">Neptunus trituberculatus</name>
    <dbReference type="NCBI Taxonomy" id="210409"/>
    <lineage>
        <taxon>Eukaryota</taxon>
        <taxon>Metazoa</taxon>
        <taxon>Ecdysozoa</taxon>
        <taxon>Arthropoda</taxon>
        <taxon>Crustacea</taxon>
        <taxon>Multicrustacea</taxon>
        <taxon>Malacostraca</taxon>
        <taxon>Eumalacostraca</taxon>
        <taxon>Eucarida</taxon>
        <taxon>Decapoda</taxon>
        <taxon>Pleocyemata</taxon>
        <taxon>Brachyura</taxon>
        <taxon>Eubrachyura</taxon>
        <taxon>Portunoidea</taxon>
        <taxon>Portunidae</taxon>
        <taxon>Portuninae</taxon>
        <taxon>Portunus</taxon>
    </lineage>
</organism>
<dbReference type="Proteomes" id="UP000324222">
    <property type="component" value="Unassembled WGS sequence"/>
</dbReference>